<feature type="domain" description="Zinc-ribbon" evidence="3">
    <location>
        <begin position="17"/>
        <end position="39"/>
    </location>
</feature>
<feature type="domain" description="TcaA 4th" evidence="4">
    <location>
        <begin position="268"/>
        <end position="340"/>
    </location>
</feature>
<dbReference type="STRING" id="481719.LASUN_22670"/>
<evidence type="ECO:0000313" key="5">
    <source>
        <dbReference type="EMBL" id="OFA09785.1"/>
    </source>
</evidence>
<feature type="region of interest" description="Disordered" evidence="1">
    <location>
        <begin position="46"/>
        <end position="77"/>
    </location>
</feature>
<sequence length="488" mass="54232">MAAQDSQGAGDGQDVQFCPNCGHQVTATQDFCPNCGYNLAEYRQGSSADTTAPTKQATSGKKASRRKKKQRTKKQKRRRRLIWLAAILVIMIGGTIAYGANYYSKASTLNRVVASVKKNRVGVHKYFFTKDPTLKVNDQTLQPLIKYFHNNPEDLAAFKVQMKTLGTYNDERVAFKQNGHHYLIFPKYEVEVKPVYVTLSVNKKNAKLQKDGQLITTSSRPHFTKKIGPLVPGTYDLSSSAEINGHKLSNDNKYHLHTNGQTIPLTLKTVSFTVNGPQGTTVLINSKDEGKIGADGTLAFKDFPWTQSIKVQGLYQAGKDSIYSQSRVVGDDSDSQDITLPFKGLVSYDDADTLLTNLCDATASLSNNGDLADATDDDDDDLSTFFTDGDSDSNYHQFVKMGKGYYNDDDIEGTDMSESIDSIKLSSDNSSDVTFDLKYRFDNGDHYHYQIFRYTATLTKGDSDDDSDLTISYLSGAQKVDDYDKDYD</sequence>
<dbReference type="AlphaFoldDB" id="A0A1E7X9J2"/>
<dbReference type="Pfam" id="PF22820">
    <property type="entry name" value="TcaA_3rd_4th"/>
    <property type="match status" value="1"/>
</dbReference>
<feature type="compositionally biased region" description="Polar residues" evidence="1">
    <location>
        <begin position="46"/>
        <end position="56"/>
    </location>
</feature>
<dbReference type="InterPro" id="IPR026870">
    <property type="entry name" value="Zinc_ribbon_dom"/>
</dbReference>
<feature type="transmembrane region" description="Helical" evidence="2">
    <location>
        <begin position="81"/>
        <end position="100"/>
    </location>
</feature>
<keyword evidence="2" id="KW-0812">Transmembrane</keyword>
<evidence type="ECO:0000256" key="2">
    <source>
        <dbReference type="SAM" id="Phobius"/>
    </source>
</evidence>
<organism evidence="5 6">
    <name type="scientific">Lentilactobacillus sunkii</name>
    <dbReference type="NCBI Taxonomy" id="481719"/>
    <lineage>
        <taxon>Bacteria</taxon>
        <taxon>Bacillati</taxon>
        <taxon>Bacillota</taxon>
        <taxon>Bacilli</taxon>
        <taxon>Lactobacillales</taxon>
        <taxon>Lactobacillaceae</taxon>
        <taxon>Lentilactobacillus</taxon>
    </lineage>
</organism>
<dbReference type="InterPro" id="IPR054530">
    <property type="entry name" value="TcaA_4th"/>
</dbReference>
<dbReference type="RefSeq" id="WP_070368487.1">
    <property type="nucleotide sequence ID" value="NZ_JAZHVW010000007.1"/>
</dbReference>
<evidence type="ECO:0000259" key="4">
    <source>
        <dbReference type="Pfam" id="PF22820"/>
    </source>
</evidence>
<proteinExistence type="predicted"/>
<protein>
    <submittedName>
        <fullName evidence="5">Uncharacterized protein</fullName>
    </submittedName>
</protein>
<evidence type="ECO:0000256" key="1">
    <source>
        <dbReference type="SAM" id="MobiDB-lite"/>
    </source>
</evidence>
<dbReference type="Pfam" id="PF13240">
    <property type="entry name" value="Zn_Ribbon_1"/>
    <property type="match status" value="1"/>
</dbReference>
<dbReference type="Proteomes" id="UP000177010">
    <property type="component" value="Unassembled WGS sequence"/>
</dbReference>
<keyword evidence="2" id="KW-1133">Transmembrane helix</keyword>
<dbReference type="EMBL" id="MIQE01000024">
    <property type="protein sequence ID" value="OFA09785.1"/>
    <property type="molecule type" value="Genomic_DNA"/>
</dbReference>
<gene>
    <name evidence="5" type="ORF">LASUN_22670</name>
</gene>
<evidence type="ECO:0000313" key="6">
    <source>
        <dbReference type="Proteomes" id="UP000177010"/>
    </source>
</evidence>
<dbReference type="PANTHER" id="PTHR40038">
    <property type="entry name" value="MEMBRANE-ASSOCIATED PROTEIN TCAA"/>
    <property type="match status" value="1"/>
</dbReference>
<name>A0A1E7X9J2_9LACO</name>
<feature type="compositionally biased region" description="Basic residues" evidence="1">
    <location>
        <begin position="62"/>
        <end position="77"/>
    </location>
</feature>
<reference evidence="5 6" key="1">
    <citation type="submission" date="2016-09" db="EMBL/GenBank/DDBJ databases">
        <title>Genome Sequence of Lactobacillus sunkii Strain CG01.</title>
        <authorList>
            <person name="Poehlein A."/>
            <person name="Gabris C."/>
            <person name="Bengelsdorf F.R."/>
            <person name="Duerre P."/>
            <person name="Daniel R."/>
        </authorList>
    </citation>
    <scope>NUCLEOTIDE SEQUENCE [LARGE SCALE GENOMIC DNA]</scope>
    <source>
        <strain evidence="5 6">CG_D</strain>
    </source>
</reference>
<comment type="caution">
    <text evidence="5">The sequence shown here is derived from an EMBL/GenBank/DDBJ whole genome shotgun (WGS) entry which is preliminary data.</text>
</comment>
<evidence type="ECO:0000259" key="3">
    <source>
        <dbReference type="Pfam" id="PF13240"/>
    </source>
</evidence>
<accession>A0A1E7X9J2</accession>
<dbReference type="PANTHER" id="PTHR40038:SF1">
    <property type="entry name" value="MEMBRANE-ASSOCIATED PROTEIN TCAA"/>
    <property type="match status" value="1"/>
</dbReference>
<keyword evidence="2" id="KW-0472">Membrane</keyword>